<evidence type="ECO:0000256" key="3">
    <source>
        <dbReference type="RuleBase" id="RU003476"/>
    </source>
</evidence>
<comment type="cofactor">
    <cofactor evidence="1">
        <name>Mg(2+)</name>
        <dbReference type="ChEBI" id="CHEBI:18420"/>
    </cofactor>
</comment>
<dbReference type="PANTHER" id="PTHR43046">
    <property type="entry name" value="GDP-MANNOSE MANNOSYL HYDROLASE"/>
    <property type="match status" value="1"/>
</dbReference>
<dbReference type="PRINTS" id="PR00502">
    <property type="entry name" value="NUDIXFAMILY"/>
</dbReference>
<reference evidence="6" key="1">
    <citation type="submission" date="2016-06" db="EMBL/GenBank/DDBJ databases">
        <title>Four novel species of enterococci isolated from chicken manure.</title>
        <authorList>
            <person name="Van Tyne D."/>
        </authorList>
    </citation>
    <scope>NUCLEOTIDE SEQUENCE [LARGE SCALE GENOMIC DNA]</scope>
    <source>
        <strain evidence="6">JM9A</strain>
    </source>
</reference>
<accession>A0ABV0F3Z4</accession>
<keyword evidence="2 3" id="KW-0378">Hydrolase</keyword>
<evidence type="ECO:0000313" key="5">
    <source>
        <dbReference type="EMBL" id="MEO1781999.1"/>
    </source>
</evidence>
<dbReference type="PANTHER" id="PTHR43046:SF2">
    <property type="entry name" value="8-OXO-DGTP DIPHOSPHATASE-RELATED"/>
    <property type="match status" value="1"/>
</dbReference>
<evidence type="ECO:0000256" key="2">
    <source>
        <dbReference type="ARBA" id="ARBA00022801"/>
    </source>
</evidence>
<feature type="domain" description="Nudix hydrolase" evidence="4">
    <location>
        <begin position="1"/>
        <end position="122"/>
    </location>
</feature>
<sequence length="138" mass="15615">MTTIGVFNIITKNSKILLVKRRDLPFWDLPGGGLESGETLEECLIRETFEETGLIVSNCKQILHFINTSINDEQFIFSSTIVGGKPISDGPETRLIKYFPLDSLPLLMIPHRKIQISSISNSQKKMYIMLRILCSLQS</sequence>
<evidence type="ECO:0000313" key="6">
    <source>
        <dbReference type="Proteomes" id="UP001429357"/>
    </source>
</evidence>
<dbReference type="SUPFAM" id="SSF55811">
    <property type="entry name" value="Nudix"/>
    <property type="match status" value="1"/>
</dbReference>
<dbReference type="InterPro" id="IPR020084">
    <property type="entry name" value="NUDIX_hydrolase_CS"/>
</dbReference>
<dbReference type="EMBL" id="MAEI02000001">
    <property type="protein sequence ID" value="MEO1781999.1"/>
    <property type="molecule type" value="Genomic_DNA"/>
</dbReference>
<keyword evidence="6" id="KW-1185">Reference proteome</keyword>
<name>A0ABV0F3Z4_9ENTE</name>
<dbReference type="RefSeq" id="WP_347301074.1">
    <property type="nucleotide sequence ID" value="NZ_MAEI02000001.1"/>
</dbReference>
<organism evidence="5 6">
    <name type="scientific">Enterococcus diestrammenae</name>
    <dbReference type="NCBI Taxonomy" id="1155073"/>
    <lineage>
        <taxon>Bacteria</taxon>
        <taxon>Bacillati</taxon>
        <taxon>Bacillota</taxon>
        <taxon>Bacilli</taxon>
        <taxon>Lactobacillales</taxon>
        <taxon>Enterococcaceae</taxon>
        <taxon>Enterococcus</taxon>
    </lineage>
</organism>
<protein>
    <submittedName>
        <fullName evidence="5">8-oxo-dGTP diphosphatase</fullName>
    </submittedName>
</protein>
<comment type="similarity">
    <text evidence="3">Belongs to the Nudix hydrolase family.</text>
</comment>
<dbReference type="Proteomes" id="UP001429357">
    <property type="component" value="Unassembled WGS sequence"/>
</dbReference>
<evidence type="ECO:0000259" key="4">
    <source>
        <dbReference type="PROSITE" id="PS51462"/>
    </source>
</evidence>
<dbReference type="PROSITE" id="PS51462">
    <property type="entry name" value="NUDIX"/>
    <property type="match status" value="1"/>
</dbReference>
<evidence type="ECO:0000256" key="1">
    <source>
        <dbReference type="ARBA" id="ARBA00001946"/>
    </source>
</evidence>
<dbReference type="InterPro" id="IPR000086">
    <property type="entry name" value="NUDIX_hydrolase_dom"/>
</dbReference>
<dbReference type="InterPro" id="IPR020476">
    <property type="entry name" value="Nudix_hydrolase"/>
</dbReference>
<reference evidence="5 6" key="2">
    <citation type="submission" date="2024-02" db="EMBL/GenBank/DDBJ databases">
        <title>The Genome Sequence of Enterococcus diestrammenae JM9A.</title>
        <authorList>
            <person name="Earl A."/>
            <person name="Manson A."/>
            <person name="Gilmore M."/>
            <person name="Sanders J."/>
            <person name="Shea T."/>
            <person name="Howe W."/>
            <person name="Livny J."/>
            <person name="Cuomo C."/>
            <person name="Neafsey D."/>
            <person name="Birren B."/>
        </authorList>
    </citation>
    <scope>NUCLEOTIDE SEQUENCE [LARGE SCALE GENOMIC DNA]</scope>
    <source>
        <strain evidence="5 6">JM9A</strain>
    </source>
</reference>
<gene>
    <name evidence="5" type="ORF">BAU18_001592</name>
</gene>
<proteinExistence type="inferred from homology"/>
<dbReference type="InterPro" id="IPR015797">
    <property type="entry name" value="NUDIX_hydrolase-like_dom_sf"/>
</dbReference>
<dbReference type="Gene3D" id="3.90.79.10">
    <property type="entry name" value="Nucleoside Triphosphate Pyrophosphohydrolase"/>
    <property type="match status" value="1"/>
</dbReference>
<dbReference type="PROSITE" id="PS00893">
    <property type="entry name" value="NUDIX_BOX"/>
    <property type="match status" value="1"/>
</dbReference>
<dbReference type="Pfam" id="PF00293">
    <property type="entry name" value="NUDIX"/>
    <property type="match status" value="1"/>
</dbReference>
<comment type="caution">
    <text evidence="5">The sequence shown here is derived from an EMBL/GenBank/DDBJ whole genome shotgun (WGS) entry which is preliminary data.</text>
</comment>